<dbReference type="AlphaFoldDB" id="A0A316UK24"/>
<dbReference type="Gene3D" id="2.40.160.210">
    <property type="entry name" value="Acyl-CoA thioesterase, double hotdog domain"/>
    <property type="match status" value="1"/>
</dbReference>
<dbReference type="OrthoDB" id="68328at2759"/>
<evidence type="ECO:0000313" key="5">
    <source>
        <dbReference type="EMBL" id="PWN25570.1"/>
    </source>
</evidence>
<organism evidence="5 6">
    <name type="scientific">Jaminaea rosea</name>
    <dbReference type="NCBI Taxonomy" id="1569628"/>
    <lineage>
        <taxon>Eukaryota</taxon>
        <taxon>Fungi</taxon>
        <taxon>Dikarya</taxon>
        <taxon>Basidiomycota</taxon>
        <taxon>Ustilaginomycotina</taxon>
        <taxon>Exobasidiomycetes</taxon>
        <taxon>Microstromatales</taxon>
        <taxon>Microstromatales incertae sedis</taxon>
        <taxon>Jaminaea</taxon>
    </lineage>
</organism>
<dbReference type="InterPro" id="IPR003703">
    <property type="entry name" value="Acyl_CoA_thio"/>
</dbReference>
<evidence type="ECO:0000256" key="1">
    <source>
        <dbReference type="ARBA" id="ARBA00006538"/>
    </source>
</evidence>
<comment type="similarity">
    <text evidence="1">Belongs to the C/M/P thioester hydrolase family.</text>
</comment>
<keyword evidence="2" id="KW-0378">Hydrolase</keyword>
<dbReference type="InterPro" id="IPR029069">
    <property type="entry name" value="HotDog_dom_sf"/>
</dbReference>
<dbReference type="Pfam" id="PF13622">
    <property type="entry name" value="4HBT_3"/>
    <property type="match status" value="1"/>
</dbReference>
<dbReference type="Proteomes" id="UP000245884">
    <property type="component" value="Unassembled WGS sequence"/>
</dbReference>
<protein>
    <recommendedName>
        <fullName evidence="7">Thioesterase/thiol ester dehydrase-isomerase</fullName>
    </recommendedName>
</protein>
<accession>A0A316UK24</accession>
<dbReference type="GeneID" id="37029671"/>
<dbReference type="PANTHER" id="PTHR11066">
    <property type="entry name" value="ACYL-COA THIOESTERASE"/>
    <property type="match status" value="1"/>
</dbReference>
<dbReference type="RefSeq" id="XP_025360182.1">
    <property type="nucleotide sequence ID" value="XM_025507848.1"/>
</dbReference>
<dbReference type="GO" id="GO:0047617">
    <property type="term" value="F:fatty acyl-CoA hydrolase activity"/>
    <property type="evidence" value="ECO:0007669"/>
    <property type="project" value="InterPro"/>
</dbReference>
<evidence type="ECO:0000256" key="2">
    <source>
        <dbReference type="ARBA" id="ARBA00022801"/>
    </source>
</evidence>
<dbReference type="GO" id="GO:0005782">
    <property type="term" value="C:peroxisomal matrix"/>
    <property type="evidence" value="ECO:0007669"/>
    <property type="project" value="UniProtKB-SubCell"/>
</dbReference>
<evidence type="ECO:0000259" key="3">
    <source>
        <dbReference type="Pfam" id="PF13622"/>
    </source>
</evidence>
<keyword evidence="6" id="KW-1185">Reference proteome</keyword>
<evidence type="ECO:0000259" key="4">
    <source>
        <dbReference type="Pfam" id="PF20789"/>
    </source>
</evidence>
<feature type="domain" description="Acyl-CoA thioesterase-like N-terminal HotDog" evidence="3">
    <location>
        <begin position="43"/>
        <end position="124"/>
    </location>
</feature>
<sequence length="385" mass="42104">MAMPEEKNRSLDVIRLRPYTPSATSSAPSGSAWYESLTRPFRMGNTADIAYGGCALAVLTAAAFQHLEAKHPASSTSSSPFTIYSASGLYLRPALCSTHFICEVTSLRSTRTFETMQVKVYQPTGKEGGALNACNIGLVDFMRRSANGRDNSILTYSLQPRLVPSAGTLTHHTRLTGEPQGMQERARSGELPQAAADAVAKTFSAMNAYTVSKLPPEGIWQPAAWGAHKRAKTGQEDRPVPERVGYDWTKVRGSLVDTESREEGSLPISQAAASASLIVFFLDGALSFSPLSFTNRFLDDAAACASLDFAIRFHREDTLLGKPGLSEREGWFLREIKARESAFERTYNEGVLWEEMGEGEDFRAVATMTQACVLKAKPKKEQARL</sequence>
<gene>
    <name evidence="5" type="ORF">BDZ90DRAFT_255324</name>
</gene>
<dbReference type="GO" id="GO:0009062">
    <property type="term" value="P:fatty acid catabolic process"/>
    <property type="evidence" value="ECO:0007669"/>
    <property type="project" value="TreeGrafter"/>
</dbReference>
<reference evidence="5 6" key="1">
    <citation type="journal article" date="2018" name="Mol. Biol. Evol.">
        <title>Broad Genomic Sampling Reveals a Smut Pathogenic Ancestry of the Fungal Clade Ustilaginomycotina.</title>
        <authorList>
            <person name="Kijpornyongpan T."/>
            <person name="Mondo S.J."/>
            <person name="Barry K."/>
            <person name="Sandor L."/>
            <person name="Lee J."/>
            <person name="Lipzen A."/>
            <person name="Pangilinan J."/>
            <person name="LaButti K."/>
            <person name="Hainaut M."/>
            <person name="Henrissat B."/>
            <person name="Grigoriev I.V."/>
            <person name="Spatafora J.W."/>
            <person name="Aime M.C."/>
        </authorList>
    </citation>
    <scope>NUCLEOTIDE SEQUENCE [LARGE SCALE GENOMIC DNA]</scope>
    <source>
        <strain evidence="5 6">MCA 5214</strain>
    </source>
</reference>
<dbReference type="Pfam" id="PF20789">
    <property type="entry name" value="4HBT_3C"/>
    <property type="match status" value="1"/>
</dbReference>
<dbReference type="InterPro" id="IPR042171">
    <property type="entry name" value="Acyl-CoA_hotdog"/>
</dbReference>
<dbReference type="GO" id="GO:0006637">
    <property type="term" value="P:acyl-CoA metabolic process"/>
    <property type="evidence" value="ECO:0007669"/>
    <property type="project" value="InterPro"/>
</dbReference>
<dbReference type="SUPFAM" id="SSF54637">
    <property type="entry name" value="Thioesterase/thiol ester dehydrase-isomerase"/>
    <property type="match status" value="2"/>
</dbReference>
<dbReference type="STRING" id="1569628.A0A316UK24"/>
<evidence type="ECO:0008006" key="7">
    <source>
        <dbReference type="Google" id="ProtNLM"/>
    </source>
</evidence>
<evidence type="ECO:0000313" key="6">
    <source>
        <dbReference type="Proteomes" id="UP000245884"/>
    </source>
</evidence>
<dbReference type="InterPro" id="IPR049450">
    <property type="entry name" value="ACOT8-like_C"/>
</dbReference>
<dbReference type="PANTHER" id="PTHR11066:SF35">
    <property type="entry name" value="ACYL-COA THIOESTERASE II"/>
    <property type="match status" value="1"/>
</dbReference>
<feature type="domain" description="Acyl-CoA thioesterase-like C-terminal" evidence="4">
    <location>
        <begin position="271"/>
        <end position="373"/>
    </location>
</feature>
<name>A0A316UK24_9BASI</name>
<proteinExistence type="inferred from homology"/>
<dbReference type="InterPro" id="IPR049449">
    <property type="entry name" value="TesB_ACOT8-like_N"/>
</dbReference>
<dbReference type="EMBL" id="KZ819675">
    <property type="protein sequence ID" value="PWN25570.1"/>
    <property type="molecule type" value="Genomic_DNA"/>
</dbReference>